<reference evidence="6 7" key="1">
    <citation type="submission" date="2023-07" db="EMBL/GenBank/DDBJ databases">
        <title>Genomic Encyclopedia of Type Strains, Phase IV (KMG-IV): sequencing the most valuable type-strain genomes for metagenomic binning, comparative biology and taxonomic classification.</title>
        <authorList>
            <person name="Goeker M."/>
        </authorList>
    </citation>
    <scope>NUCLEOTIDE SEQUENCE [LARGE SCALE GENOMIC DNA]</scope>
    <source>
        <strain evidence="6 7">DSM 12751</strain>
    </source>
</reference>
<dbReference type="Pfam" id="PF08125">
    <property type="entry name" value="Mannitol_dh_C"/>
    <property type="match status" value="1"/>
</dbReference>
<name>A0ABT9VUT5_9BACI</name>
<dbReference type="SUPFAM" id="SSF51735">
    <property type="entry name" value="NAD(P)-binding Rossmann-fold domains"/>
    <property type="match status" value="1"/>
</dbReference>
<evidence type="ECO:0000256" key="1">
    <source>
        <dbReference type="ARBA" id="ARBA00023002"/>
    </source>
</evidence>
<comment type="catalytic activity">
    <reaction evidence="3">
        <text>D-mannitol 1-phosphate + NAD(+) = beta-D-fructose 6-phosphate + NADH + H(+)</text>
        <dbReference type="Rhea" id="RHEA:19661"/>
        <dbReference type="ChEBI" id="CHEBI:15378"/>
        <dbReference type="ChEBI" id="CHEBI:57540"/>
        <dbReference type="ChEBI" id="CHEBI:57634"/>
        <dbReference type="ChEBI" id="CHEBI:57945"/>
        <dbReference type="ChEBI" id="CHEBI:61381"/>
        <dbReference type="EC" id="1.1.1.17"/>
    </reaction>
</comment>
<keyword evidence="1 6" id="KW-0560">Oxidoreductase</keyword>
<dbReference type="Gene3D" id="1.10.1040.10">
    <property type="entry name" value="N-(1-d-carboxylethyl)-l-norvaline Dehydrogenase, domain 2"/>
    <property type="match status" value="1"/>
</dbReference>
<dbReference type="NCBIfam" id="NF002969">
    <property type="entry name" value="PRK03643.1"/>
    <property type="match status" value="1"/>
</dbReference>
<evidence type="ECO:0000259" key="4">
    <source>
        <dbReference type="Pfam" id="PF01232"/>
    </source>
</evidence>
<accession>A0ABT9VUT5</accession>
<protein>
    <submittedName>
        <fullName evidence="6">Tagaturonate reductase</fullName>
        <ecNumber evidence="6">1.1.1.58</ecNumber>
    </submittedName>
</protein>
<dbReference type="GO" id="GO:0009026">
    <property type="term" value="F:tagaturonate reductase activity"/>
    <property type="evidence" value="ECO:0007669"/>
    <property type="project" value="UniProtKB-EC"/>
</dbReference>
<evidence type="ECO:0000259" key="5">
    <source>
        <dbReference type="Pfam" id="PF08125"/>
    </source>
</evidence>
<dbReference type="Gene3D" id="3.40.50.720">
    <property type="entry name" value="NAD(P)-binding Rossmann-like Domain"/>
    <property type="match status" value="1"/>
</dbReference>
<dbReference type="Proteomes" id="UP001235840">
    <property type="component" value="Unassembled WGS sequence"/>
</dbReference>
<dbReference type="RefSeq" id="WP_307390774.1">
    <property type="nucleotide sequence ID" value="NZ_BAAADK010000018.1"/>
</dbReference>
<dbReference type="InterPro" id="IPR008927">
    <property type="entry name" value="6-PGluconate_DH-like_C_sf"/>
</dbReference>
<dbReference type="InterPro" id="IPR013328">
    <property type="entry name" value="6PGD_dom2"/>
</dbReference>
<gene>
    <name evidence="6" type="ORF">J2S11_000629</name>
</gene>
<organism evidence="6 7">
    <name type="scientific">Caldalkalibacillus horti</name>
    <dbReference type="NCBI Taxonomy" id="77523"/>
    <lineage>
        <taxon>Bacteria</taxon>
        <taxon>Bacillati</taxon>
        <taxon>Bacillota</taxon>
        <taxon>Bacilli</taxon>
        <taxon>Bacillales</taxon>
        <taxon>Bacillaceae</taxon>
        <taxon>Caldalkalibacillus</taxon>
    </lineage>
</organism>
<keyword evidence="7" id="KW-1185">Reference proteome</keyword>
<keyword evidence="2" id="KW-0520">NAD</keyword>
<feature type="domain" description="Mannitol dehydrogenase C-terminal" evidence="5">
    <location>
        <begin position="287"/>
        <end position="492"/>
    </location>
</feature>
<dbReference type="InterPro" id="IPR013118">
    <property type="entry name" value="Mannitol_DH_C"/>
</dbReference>
<evidence type="ECO:0000313" key="7">
    <source>
        <dbReference type="Proteomes" id="UP001235840"/>
    </source>
</evidence>
<dbReference type="EC" id="1.1.1.58" evidence="6"/>
<dbReference type="InterPro" id="IPR013131">
    <property type="entry name" value="Mannitol_DH_N"/>
</dbReference>
<dbReference type="PANTHER" id="PTHR30524:SF0">
    <property type="entry name" value="ALTRONATE OXIDOREDUCTASE-RELATED"/>
    <property type="match status" value="1"/>
</dbReference>
<evidence type="ECO:0000256" key="3">
    <source>
        <dbReference type="ARBA" id="ARBA00048615"/>
    </source>
</evidence>
<comment type="caution">
    <text evidence="6">The sequence shown here is derived from an EMBL/GenBank/DDBJ whole genome shotgun (WGS) entry which is preliminary data.</text>
</comment>
<dbReference type="PANTHER" id="PTHR30524">
    <property type="entry name" value="MANNITOL-1-PHOSPHATE 5-DEHYDROGENASE"/>
    <property type="match status" value="1"/>
</dbReference>
<dbReference type="SUPFAM" id="SSF48179">
    <property type="entry name" value="6-phosphogluconate dehydrogenase C-terminal domain-like"/>
    <property type="match status" value="1"/>
</dbReference>
<dbReference type="Pfam" id="PF01232">
    <property type="entry name" value="Mannitol_dh"/>
    <property type="match status" value="1"/>
</dbReference>
<proteinExistence type="predicted"/>
<feature type="domain" description="Mannitol dehydrogenase N-terminal" evidence="4">
    <location>
        <begin position="31"/>
        <end position="267"/>
    </location>
</feature>
<dbReference type="EMBL" id="JAUSTY010000002">
    <property type="protein sequence ID" value="MDQ0164729.1"/>
    <property type="molecule type" value="Genomic_DNA"/>
</dbReference>
<evidence type="ECO:0000313" key="6">
    <source>
        <dbReference type="EMBL" id="MDQ0164729.1"/>
    </source>
</evidence>
<evidence type="ECO:0000256" key="2">
    <source>
        <dbReference type="ARBA" id="ARBA00023027"/>
    </source>
</evidence>
<sequence length="507" mass="58215">MEQLSKTLLQQQKSEIVEQARQQVERELPERVIQIGEGNFLRGFIDWMIHELNKKGLFNGSIVAVQPTPRGKVVPKLNAQDGLYTLAQRGVEAGIEVDRREVITSISRGINPYSDWQDVLKVAENRDIRFMFSNTTEAGLTYLREDFQENISPLSFPGKVTAFLFHRYTFFEASAEAGMIIIPCELIDNNGDHLQEIVLQISKDWNLPEAFTAWVQEHNLFCNTLVDRIVTGFPKDSIEKFNEELGYEDILLTVSEPYHLFAIEANKDIADLLPFQEAGLNVHWKPVAPFRERKVRILNGAHTLMFAAAFLAGIDTVKEAMDDNYISRFIRKGVYEEILPLLNVPEDEKVGFANATLERFLNPFNQHYLLDISLNSIFKWRTRILPSFMEFVQKNDTLPQALTFSLSALLAFYRPQRTEDGQVFGIRLESHTPYPIRDSAEVTHSIEKLWQGEQQDLKYTVQEFLSNEEFWGVNLAQIPALPETIQKHVEHILSHGIRSAIDTFLND</sequence>
<dbReference type="InterPro" id="IPR036291">
    <property type="entry name" value="NAD(P)-bd_dom_sf"/>
</dbReference>